<dbReference type="RefSeq" id="WP_169148519.1">
    <property type="nucleotide sequence ID" value="NZ_JABBGA010000044.1"/>
</dbReference>
<keyword evidence="3" id="KW-1185">Reference proteome</keyword>
<accession>A0A848GCA2</accession>
<dbReference type="Pfam" id="PF03412">
    <property type="entry name" value="Peptidase_C39"/>
    <property type="match status" value="1"/>
</dbReference>
<sequence>MKRVIQEDSTGCGLACIAMIVGTRYKTIKKQAHELLHDWPSRSRSFYTEAAHLKTLLKAHSIEYGNYRRTDNWPQIKVELAIAAINLRKNGNWHWVVFKQQNNDAYILDPRSKQEKRRDFRRARLHAYLPIRFTEHIDVLTHKKP</sequence>
<organism evidence="2 3">
    <name type="scientific">Zoogloea dura</name>
    <dbReference type="NCBI Taxonomy" id="2728840"/>
    <lineage>
        <taxon>Bacteria</taxon>
        <taxon>Pseudomonadati</taxon>
        <taxon>Pseudomonadota</taxon>
        <taxon>Betaproteobacteria</taxon>
        <taxon>Rhodocyclales</taxon>
        <taxon>Zoogloeaceae</taxon>
        <taxon>Zoogloea</taxon>
    </lineage>
</organism>
<feature type="domain" description="Peptidase C39" evidence="1">
    <location>
        <begin position="3"/>
        <end position="116"/>
    </location>
</feature>
<dbReference type="InterPro" id="IPR005074">
    <property type="entry name" value="Peptidase_C39"/>
</dbReference>
<reference evidence="2 3" key="1">
    <citation type="submission" date="2020-04" db="EMBL/GenBank/DDBJ databases">
        <title>Zoogloea sp. G-4-1-14 isolated from soil.</title>
        <authorList>
            <person name="Dahal R.H."/>
        </authorList>
    </citation>
    <scope>NUCLEOTIDE SEQUENCE [LARGE SCALE GENOMIC DNA]</scope>
    <source>
        <strain evidence="2 3">G-4-1-14</strain>
    </source>
</reference>
<dbReference type="Gene3D" id="3.90.70.10">
    <property type="entry name" value="Cysteine proteinases"/>
    <property type="match status" value="1"/>
</dbReference>
<dbReference type="GO" id="GO:0005524">
    <property type="term" value="F:ATP binding"/>
    <property type="evidence" value="ECO:0007669"/>
    <property type="project" value="InterPro"/>
</dbReference>
<protein>
    <recommendedName>
        <fullName evidence="1">Peptidase C39 domain-containing protein</fullName>
    </recommendedName>
</protein>
<dbReference type="Proteomes" id="UP000580043">
    <property type="component" value="Unassembled WGS sequence"/>
</dbReference>
<comment type="caution">
    <text evidence="2">The sequence shown here is derived from an EMBL/GenBank/DDBJ whole genome shotgun (WGS) entry which is preliminary data.</text>
</comment>
<dbReference type="EMBL" id="JABBGA010000044">
    <property type="protein sequence ID" value="NML29020.1"/>
    <property type="molecule type" value="Genomic_DNA"/>
</dbReference>
<evidence type="ECO:0000313" key="2">
    <source>
        <dbReference type="EMBL" id="NML29020.1"/>
    </source>
</evidence>
<dbReference type="AlphaFoldDB" id="A0A848GCA2"/>
<dbReference type="GO" id="GO:0006508">
    <property type="term" value="P:proteolysis"/>
    <property type="evidence" value="ECO:0007669"/>
    <property type="project" value="InterPro"/>
</dbReference>
<evidence type="ECO:0000313" key="3">
    <source>
        <dbReference type="Proteomes" id="UP000580043"/>
    </source>
</evidence>
<evidence type="ECO:0000259" key="1">
    <source>
        <dbReference type="Pfam" id="PF03412"/>
    </source>
</evidence>
<name>A0A848GCA2_9RHOO</name>
<dbReference type="GO" id="GO:0016020">
    <property type="term" value="C:membrane"/>
    <property type="evidence" value="ECO:0007669"/>
    <property type="project" value="InterPro"/>
</dbReference>
<proteinExistence type="predicted"/>
<gene>
    <name evidence="2" type="ORF">HHL15_25050</name>
</gene>
<dbReference type="GO" id="GO:0008233">
    <property type="term" value="F:peptidase activity"/>
    <property type="evidence" value="ECO:0007669"/>
    <property type="project" value="InterPro"/>
</dbReference>